<protein>
    <submittedName>
        <fullName evidence="2">Uncharacterized protein</fullName>
    </submittedName>
</protein>
<feature type="coiled-coil region" evidence="1">
    <location>
        <begin position="108"/>
        <end position="231"/>
    </location>
</feature>
<proteinExistence type="predicted"/>
<keyword evidence="3" id="KW-1185">Reference proteome</keyword>
<organism evidence="2 3">
    <name type="scientific">Paramecium primaurelia</name>
    <dbReference type="NCBI Taxonomy" id="5886"/>
    <lineage>
        <taxon>Eukaryota</taxon>
        <taxon>Sar</taxon>
        <taxon>Alveolata</taxon>
        <taxon>Ciliophora</taxon>
        <taxon>Intramacronucleata</taxon>
        <taxon>Oligohymenophorea</taxon>
        <taxon>Peniculida</taxon>
        <taxon>Parameciidae</taxon>
        <taxon>Paramecium</taxon>
    </lineage>
</organism>
<evidence type="ECO:0000256" key="1">
    <source>
        <dbReference type="SAM" id="Coils"/>
    </source>
</evidence>
<dbReference type="AlphaFoldDB" id="A0A8S1KLR3"/>
<gene>
    <name evidence="2" type="ORF">PPRIM_AZ9-3.1.T0240051</name>
</gene>
<dbReference type="OMA" id="QNMIIQD"/>
<evidence type="ECO:0000313" key="2">
    <source>
        <dbReference type="EMBL" id="CAD8055949.1"/>
    </source>
</evidence>
<dbReference type="Proteomes" id="UP000688137">
    <property type="component" value="Unassembled WGS sequence"/>
</dbReference>
<keyword evidence="1" id="KW-0175">Coiled coil</keyword>
<comment type="caution">
    <text evidence="2">The sequence shown here is derived from an EMBL/GenBank/DDBJ whole genome shotgun (WGS) entry which is preliminary data.</text>
</comment>
<sequence length="469" mass="56013">MSKEVRSISAHENIIKYTKLQTQRNYANISKFWPENDYHDKETLYFQIKSLKEEINLIRAENIKLKTRILQQDKELQNFDKYIEELQIKHNPLAKNNEYIIQQIKKQNKDLQLQLQEKLYLIEQMKKNTKVTKVQELKIENQLFKEEIKKLKKLIQEQEKSTQEYQNQLYMIKDNFQKTQQGFIKQQIEINDLKQKQQNDNQKISQLQNEVSKLSQIKINLEDKMQRITTEQNKKSSTNSSKSNKFQATTEISCTQLRSKTQEELQYKLIIRGITYEQFTQMIQELKQQAIDLKKQIEKEDIEYILSQEPFTLGEDRIQEVVKSLSAYGNKLADSLLNQIGKYKTFLDYPDFKIEEAEKVIKQTLKQPEIAEYIQTKQLQIWNKEEVLQMIKYLKITWSESVLLFYILNLFEKSGQILDFKSDSIIDPFLQLVQKESSRIMEESDEDLFDQQSDPSQNMIIQDTDQYIT</sequence>
<dbReference type="EMBL" id="CAJJDM010000022">
    <property type="protein sequence ID" value="CAD8055949.1"/>
    <property type="molecule type" value="Genomic_DNA"/>
</dbReference>
<reference evidence="2" key="1">
    <citation type="submission" date="2021-01" db="EMBL/GenBank/DDBJ databases">
        <authorList>
            <consortium name="Genoscope - CEA"/>
            <person name="William W."/>
        </authorList>
    </citation>
    <scope>NUCLEOTIDE SEQUENCE</scope>
</reference>
<evidence type="ECO:0000313" key="3">
    <source>
        <dbReference type="Proteomes" id="UP000688137"/>
    </source>
</evidence>
<accession>A0A8S1KLR3</accession>
<feature type="coiled-coil region" evidence="1">
    <location>
        <begin position="276"/>
        <end position="303"/>
    </location>
</feature>
<name>A0A8S1KLR3_PARPR</name>